<dbReference type="CDD" id="cd01335">
    <property type="entry name" value="Radical_SAM"/>
    <property type="match status" value="1"/>
</dbReference>
<comment type="cofactor">
    <cofactor evidence="1">
        <name>[4Fe-4S] cluster</name>
        <dbReference type="ChEBI" id="CHEBI:49883"/>
    </cofactor>
</comment>
<evidence type="ECO:0000256" key="5">
    <source>
        <dbReference type="ARBA" id="ARBA00022723"/>
    </source>
</evidence>
<organism evidence="10 11">
    <name type="scientific">Candidatus Gallimonas intestinavium</name>
    <dbReference type="NCBI Taxonomy" id="2838603"/>
    <lineage>
        <taxon>Bacteria</taxon>
        <taxon>Bacillati</taxon>
        <taxon>Bacillota</taxon>
        <taxon>Clostridia</taxon>
        <taxon>Candidatus Gallimonas</taxon>
    </lineage>
</organism>
<keyword evidence="2" id="KW-0004">4Fe-4S</keyword>
<dbReference type="Proteomes" id="UP000824102">
    <property type="component" value="Unassembled WGS sequence"/>
</dbReference>
<dbReference type="SFLD" id="SFLDG01082">
    <property type="entry name" value="B12-binding_domain_containing"/>
    <property type="match status" value="1"/>
</dbReference>
<dbReference type="InterPro" id="IPR020612">
    <property type="entry name" value="Methylthiotransferase_CS"/>
</dbReference>
<name>A0A9D2K185_9FIRM</name>
<dbReference type="SFLD" id="SFLDG01061">
    <property type="entry name" value="methylthiotransferase"/>
    <property type="match status" value="1"/>
</dbReference>
<dbReference type="Pfam" id="PF04055">
    <property type="entry name" value="Radical_SAM"/>
    <property type="match status" value="1"/>
</dbReference>
<proteinExistence type="predicted"/>
<evidence type="ECO:0000256" key="3">
    <source>
        <dbReference type="ARBA" id="ARBA00022679"/>
    </source>
</evidence>
<evidence type="ECO:0000256" key="6">
    <source>
        <dbReference type="ARBA" id="ARBA00023004"/>
    </source>
</evidence>
<evidence type="ECO:0000256" key="2">
    <source>
        <dbReference type="ARBA" id="ARBA00022485"/>
    </source>
</evidence>
<reference evidence="10" key="2">
    <citation type="submission" date="2021-04" db="EMBL/GenBank/DDBJ databases">
        <authorList>
            <person name="Gilroy R."/>
        </authorList>
    </citation>
    <scope>NUCLEOTIDE SEQUENCE</scope>
    <source>
        <strain evidence="10">ChiW7-2402</strain>
    </source>
</reference>
<dbReference type="InterPro" id="IPR006467">
    <property type="entry name" value="MiaB-like_bact"/>
</dbReference>
<dbReference type="SFLD" id="SFLDS00029">
    <property type="entry name" value="Radical_SAM"/>
    <property type="match status" value="1"/>
</dbReference>
<dbReference type="InterPro" id="IPR038135">
    <property type="entry name" value="Methylthiotransferase_N_sf"/>
</dbReference>
<dbReference type="InterPro" id="IPR013848">
    <property type="entry name" value="Methylthiotransferase_N"/>
</dbReference>
<feature type="domain" description="Radical SAM core" evidence="9">
    <location>
        <begin position="130"/>
        <end position="350"/>
    </location>
</feature>
<evidence type="ECO:0000313" key="11">
    <source>
        <dbReference type="Proteomes" id="UP000824102"/>
    </source>
</evidence>
<dbReference type="InterPro" id="IPR023404">
    <property type="entry name" value="rSAM_horseshoe"/>
</dbReference>
<dbReference type="PROSITE" id="PS51449">
    <property type="entry name" value="MTTASE_N"/>
    <property type="match status" value="1"/>
</dbReference>
<dbReference type="GO" id="GO:0035597">
    <property type="term" value="F:tRNA-2-methylthio-N(6)-dimethylallyladenosine(37) synthase activity"/>
    <property type="evidence" value="ECO:0007669"/>
    <property type="project" value="TreeGrafter"/>
</dbReference>
<dbReference type="SMART" id="SM00729">
    <property type="entry name" value="Elp3"/>
    <property type="match status" value="1"/>
</dbReference>
<dbReference type="Pfam" id="PF00919">
    <property type="entry name" value="UPF0004"/>
    <property type="match status" value="1"/>
</dbReference>
<dbReference type="PANTHER" id="PTHR43020">
    <property type="entry name" value="CDK5 REGULATORY SUBUNIT-ASSOCIATED PROTEIN 1"/>
    <property type="match status" value="1"/>
</dbReference>
<dbReference type="GO" id="GO:0005829">
    <property type="term" value="C:cytosol"/>
    <property type="evidence" value="ECO:0007669"/>
    <property type="project" value="TreeGrafter"/>
</dbReference>
<dbReference type="InterPro" id="IPR007197">
    <property type="entry name" value="rSAM"/>
</dbReference>
<feature type="domain" description="MTTase N-terminal" evidence="8">
    <location>
        <begin position="1"/>
        <end position="113"/>
    </location>
</feature>
<evidence type="ECO:0000259" key="8">
    <source>
        <dbReference type="PROSITE" id="PS51449"/>
    </source>
</evidence>
<evidence type="ECO:0000259" key="9">
    <source>
        <dbReference type="PROSITE" id="PS51918"/>
    </source>
</evidence>
<dbReference type="GO" id="GO:0046872">
    <property type="term" value="F:metal ion binding"/>
    <property type="evidence" value="ECO:0007669"/>
    <property type="project" value="UniProtKB-KW"/>
</dbReference>
<accession>A0A9D2K185</accession>
<keyword evidence="7" id="KW-0411">Iron-sulfur</keyword>
<evidence type="ECO:0000313" key="10">
    <source>
        <dbReference type="EMBL" id="HIZ73389.1"/>
    </source>
</evidence>
<evidence type="ECO:0000256" key="7">
    <source>
        <dbReference type="ARBA" id="ARBA00023014"/>
    </source>
</evidence>
<dbReference type="Gene3D" id="3.80.30.20">
    <property type="entry name" value="tm_1862 like domain"/>
    <property type="match status" value="1"/>
</dbReference>
<dbReference type="NCBIfam" id="TIGR00089">
    <property type="entry name" value="MiaB/RimO family radical SAM methylthiotransferase"/>
    <property type="match status" value="1"/>
</dbReference>
<keyword evidence="3" id="KW-0808">Transferase</keyword>
<keyword evidence="4" id="KW-0949">S-adenosyl-L-methionine</keyword>
<keyword evidence="6" id="KW-0408">Iron</keyword>
<comment type="caution">
    <text evidence="10">The sequence shown here is derived from an EMBL/GenBank/DDBJ whole genome shotgun (WGS) entry which is preliminary data.</text>
</comment>
<dbReference type="AlphaFoldDB" id="A0A9D2K185"/>
<dbReference type="Gene3D" id="3.40.50.12160">
    <property type="entry name" value="Methylthiotransferase, N-terminal domain"/>
    <property type="match status" value="1"/>
</dbReference>
<dbReference type="EMBL" id="DXBB01000108">
    <property type="protein sequence ID" value="HIZ73389.1"/>
    <property type="molecule type" value="Genomic_DNA"/>
</dbReference>
<dbReference type="NCBIfam" id="TIGR01579">
    <property type="entry name" value="MiaB-like-C"/>
    <property type="match status" value="1"/>
</dbReference>
<dbReference type="SUPFAM" id="SSF102114">
    <property type="entry name" value="Radical SAM enzymes"/>
    <property type="match status" value="1"/>
</dbReference>
<dbReference type="PROSITE" id="PS51918">
    <property type="entry name" value="RADICAL_SAM"/>
    <property type="match status" value="1"/>
</dbReference>
<evidence type="ECO:0000256" key="1">
    <source>
        <dbReference type="ARBA" id="ARBA00001966"/>
    </source>
</evidence>
<dbReference type="PROSITE" id="PS01278">
    <property type="entry name" value="MTTASE_RADICAL"/>
    <property type="match status" value="1"/>
</dbReference>
<dbReference type="InterPro" id="IPR058240">
    <property type="entry name" value="rSAM_sf"/>
</dbReference>
<reference evidence="10" key="1">
    <citation type="journal article" date="2021" name="PeerJ">
        <title>Extensive microbial diversity within the chicken gut microbiome revealed by metagenomics and culture.</title>
        <authorList>
            <person name="Gilroy R."/>
            <person name="Ravi A."/>
            <person name="Getino M."/>
            <person name="Pursley I."/>
            <person name="Horton D.L."/>
            <person name="Alikhan N.F."/>
            <person name="Baker D."/>
            <person name="Gharbi K."/>
            <person name="Hall N."/>
            <person name="Watson M."/>
            <person name="Adriaenssens E.M."/>
            <person name="Foster-Nyarko E."/>
            <person name="Jarju S."/>
            <person name="Secka A."/>
            <person name="Antonio M."/>
            <person name="Oren A."/>
            <person name="Chaudhuri R.R."/>
            <person name="La Ragione R."/>
            <person name="Hildebrand F."/>
            <person name="Pallen M.J."/>
        </authorList>
    </citation>
    <scope>NUCLEOTIDE SEQUENCE</scope>
    <source>
        <strain evidence="10">ChiW7-2402</strain>
    </source>
</reference>
<sequence length="409" mass="45260">MRACVFTLGCKLNEVESASLMSGLKALGYETTEELGPADLYLLNTCAVTREAEKKSRQAVARMRKYNPDAPVIVCGCAAEHHAEDFRKREGVLLVTGAQGKGRLLDLLREGKEGVFVEPEVGFSELPAPQKTRTRAYLRIQDGCNRFCSYCLIPYLRGRSRSRKKEAIVTEALASSAKELVLTGVDISDYHDGDCDLAGLLHLLKGVPARIRLGSVEESAVTDELLTAMKEGSFMPHFHLSLQSGSDAVLRSMNRRYTRAEYLAACRQIYKAFPDAAITTDIIVGFPGESETDFEDSLSIVKEAGFSRVHVFPFSPREGTAAFKKPDLPAALKHERVQRLMAAAREAEEAYLARFVGRESDVLFESDGGYTPNYLRVYAEGAEEGSLWRVKLLEREKDGLKAQLLHPLA</sequence>
<dbReference type="InterPro" id="IPR006638">
    <property type="entry name" value="Elp3/MiaA/NifB-like_rSAM"/>
</dbReference>
<dbReference type="PANTHER" id="PTHR43020:SF2">
    <property type="entry name" value="MITOCHONDRIAL TRNA METHYLTHIOTRANSFERASE CDK5RAP1"/>
    <property type="match status" value="1"/>
</dbReference>
<protein>
    <submittedName>
        <fullName evidence="10">tRNA (N(6)-L-threonylcarbamoyladenosine(37)-C(2))-methylthiotransferase MtaB</fullName>
    </submittedName>
</protein>
<dbReference type="InterPro" id="IPR005839">
    <property type="entry name" value="Methylthiotransferase"/>
</dbReference>
<evidence type="ECO:0000256" key="4">
    <source>
        <dbReference type="ARBA" id="ARBA00022691"/>
    </source>
</evidence>
<keyword evidence="5" id="KW-0479">Metal-binding</keyword>
<dbReference type="GO" id="GO:0051539">
    <property type="term" value="F:4 iron, 4 sulfur cluster binding"/>
    <property type="evidence" value="ECO:0007669"/>
    <property type="project" value="UniProtKB-KW"/>
</dbReference>
<gene>
    <name evidence="10" type="primary">mtaB</name>
    <name evidence="10" type="ORF">H9964_07390</name>
</gene>